<organism evidence="2 3">
    <name type="scientific">Daphnia magna</name>
    <dbReference type="NCBI Taxonomy" id="35525"/>
    <lineage>
        <taxon>Eukaryota</taxon>
        <taxon>Metazoa</taxon>
        <taxon>Ecdysozoa</taxon>
        <taxon>Arthropoda</taxon>
        <taxon>Crustacea</taxon>
        <taxon>Branchiopoda</taxon>
        <taxon>Diplostraca</taxon>
        <taxon>Cladocera</taxon>
        <taxon>Anomopoda</taxon>
        <taxon>Daphniidae</taxon>
        <taxon>Daphnia</taxon>
    </lineage>
</organism>
<name>A0ABR0AWZ8_9CRUS</name>
<evidence type="ECO:0000256" key="1">
    <source>
        <dbReference type="SAM" id="Phobius"/>
    </source>
</evidence>
<keyword evidence="1" id="KW-1133">Transmembrane helix</keyword>
<reference evidence="2 3" key="1">
    <citation type="journal article" date="2023" name="Nucleic Acids Res.">
        <title>The hologenome of Daphnia magna reveals possible DNA methylation and microbiome-mediated evolution of the host genome.</title>
        <authorList>
            <person name="Chaturvedi A."/>
            <person name="Li X."/>
            <person name="Dhandapani V."/>
            <person name="Marshall H."/>
            <person name="Kissane S."/>
            <person name="Cuenca-Cambronero M."/>
            <person name="Asole G."/>
            <person name="Calvet F."/>
            <person name="Ruiz-Romero M."/>
            <person name="Marangio P."/>
            <person name="Guigo R."/>
            <person name="Rago D."/>
            <person name="Mirbahai L."/>
            <person name="Eastwood N."/>
            <person name="Colbourne J.K."/>
            <person name="Zhou J."/>
            <person name="Mallon E."/>
            <person name="Orsini L."/>
        </authorList>
    </citation>
    <scope>NUCLEOTIDE SEQUENCE [LARGE SCALE GENOMIC DNA]</scope>
    <source>
        <strain evidence="2">LRV0_1</strain>
    </source>
</reference>
<feature type="transmembrane region" description="Helical" evidence="1">
    <location>
        <begin position="12"/>
        <end position="32"/>
    </location>
</feature>
<accession>A0ABR0AWZ8</accession>
<evidence type="ECO:0000313" key="3">
    <source>
        <dbReference type="Proteomes" id="UP001234178"/>
    </source>
</evidence>
<proteinExistence type="predicted"/>
<comment type="caution">
    <text evidence="2">The sequence shown here is derived from an EMBL/GenBank/DDBJ whole genome shotgun (WGS) entry which is preliminary data.</text>
</comment>
<keyword evidence="1" id="KW-0472">Membrane</keyword>
<evidence type="ECO:0000313" key="2">
    <source>
        <dbReference type="EMBL" id="KAK4029651.1"/>
    </source>
</evidence>
<keyword evidence="3" id="KW-1185">Reference proteome</keyword>
<sequence length="151" mass="17588">MFQFASLHTWNNYIRVLFFYYYISVIVLRAGLLKNTLPNQLALRKQKTKRKIKNVSNFAMAMSCKAPFQELADLFQQRLATPCLSWGGRYVTPLEKKCSERKKGGNPLIQINASLLCLVYGVNEKSRKQFLLLAREMPRLSRLWYSIVMSD</sequence>
<keyword evidence="1" id="KW-0812">Transmembrane</keyword>
<gene>
    <name evidence="2" type="ORF">OUZ56_022620</name>
</gene>
<protein>
    <submittedName>
        <fullName evidence="2">Uncharacterized protein</fullName>
    </submittedName>
</protein>
<dbReference type="EMBL" id="JAOYFB010000039">
    <property type="protein sequence ID" value="KAK4029651.1"/>
    <property type="molecule type" value="Genomic_DNA"/>
</dbReference>
<dbReference type="Proteomes" id="UP001234178">
    <property type="component" value="Unassembled WGS sequence"/>
</dbReference>